<keyword evidence="3 5" id="KW-0732">Signal</keyword>
<protein>
    <recommendedName>
        <fullName evidence="5">Tol-Pal system protein TolB</fullName>
    </recommendedName>
</protein>
<name>A0A9D1FGH2_9PROT</name>
<dbReference type="GO" id="GO:0017038">
    <property type="term" value="P:protein import"/>
    <property type="evidence" value="ECO:0007669"/>
    <property type="project" value="InterPro"/>
</dbReference>
<dbReference type="GO" id="GO:0042597">
    <property type="term" value="C:periplasmic space"/>
    <property type="evidence" value="ECO:0007669"/>
    <property type="project" value="UniProtKB-SubCell"/>
</dbReference>
<dbReference type="Pfam" id="PF07676">
    <property type="entry name" value="PD40"/>
    <property type="match status" value="3"/>
</dbReference>
<reference evidence="7" key="2">
    <citation type="journal article" date="2021" name="PeerJ">
        <title>Extensive microbial diversity within the chicken gut microbiome revealed by metagenomics and culture.</title>
        <authorList>
            <person name="Gilroy R."/>
            <person name="Ravi A."/>
            <person name="Getino M."/>
            <person name="Pursley I."/>
            <person name="Horton D.L."/>
            <person name="Alikhan N.F."/>
            <person name="Baker D."/>
            <person name="Gharbi K."/>
            <person name="Hall N."/>
            <person name="Watson M."/>
            <person name="Adriaenssens E.M."/>
            <person name="Foster-Nyarko E."/>
            <person name="Jarju S."/>
            <person name="Secka A."/>
            <person name="Antonio M."/>
            <person name="Oren A."/>
            <person name="Chaudhuri R.R."/>
            <person name="La Ragione R."/>
            <person name="Hildebrand F."/>
            <person name="Pallen M.J."/>
        </authorList>
    </citation>
    <scope>NUCLEOTIDE SEQUENCE</scope>
    <source>
        <strain evidence="7">ChiGjej3B3-5194</strain>
    </source>
</reference>
<evidence type="ECO:0000313" key="8">
    <source>
        <dbReference type="Proteomes" id="UP000886742"/>
    </source>
</evidence>
<evidence type="ECO:0000313" key="7">
    <source>
        <dbReference type="EMBL" id="HIS71182.1"/>
    </source>
</evidence>
<comment type="subcellular location">
    <subcellularLocation>
        <location evidence="1 5">Periplasm</location>
    </subcellularLocation>
</comment>
<keyword evidence="5" id="KW-0131">Cell cycle</keyword>
<dbReference type="PANTHER" id="PTHR36842">
    <property type="entry name" value="PROTEIN TOLB HOMOLOG"/>
    <property type="match status" value="1"/>
</dbReference>
<proteinExistence type="inferred from homology"/>
<dbReference type="Pfam" id="PF04052">
    <property type="entry name" value="TolB_N"/>
    <property type="match status" value="1"/>
</dbReference>
<dbReference type="SUPFAM" id="SSF69304">
    <property type="entry name" value="Tricorn protease N-terminal domain"/>
    <property type="match status" value="1"/>
</dbReference>
<evidence type="ECO:0000256" key="3">
    <source>
        <dbReference type="ARBA" id="ARBA00022729"/>
    </source>
</evidence>
<comment type="caution">
    <text evidence="7">The sequence shown here is derived from an EMBL/GenBank/DDBJ whole genome shotgun (WGS) entry which is preliminary data.</text>
</comment>
<dbReference type="GO" id="GO:0051301">
    <property type="term" value="P:cell division"/>
    <property type="evidence" value="ECO:0007669"/>
    <property type="project" value="UniProtKB-UniRule"/>
</dbReference>
<dbReference type="PANTHER" id="PTHR36842:SF1">
    <property type="entry name" value="PROTEIN TOLB"/>
    <property type="match status" value="1"/>
</dbReference>
<accession>A0A9D1FGH2</accession>
<dbReference type="SUPFAM" id="SSF52964">
    <property type="entry name" value="TolB, N-terminal domain"/>
    <property type="match status" value="1"/>
</dbReference>
<keyword evidence="4 5" id="KW-0574">Periplasm</keyword>
<dbReference type="InterPro" id="IPR014167">
    <property type="entry name" value="Tol-Pal_TolB"/>
</dbReference>
<dbReference type="InterPro" id="IPR007195">
    <property type="entry name" value="TolB_N"/>
</dbReference>
<comment type="similarity">
    <text evidence="2 5">Belongs to the TolB family.</text>
</comment>
<dbReference type="EMBL" id="DVJI01000013">
    <property type="protein sequence ID" value="HIS71182.1"/>
    <property type="molecule type" value="Genomic_DNA"/>
</dbReference>
<evidence type="ECO:0000256" key="4">
    <source>
        <dbReference type="ARBA" id="ARBA00022764"/>
    </source>
</evidence>
<dbReference type="AlphaFoldDB" id="A0A9D1FGH2"/>
<reference evidence="7" key="1">
    <citation type="submission" date="2020-10" db="EMBL/GenBank/DDBJ databases">
        <authorList>
            <person name="Gilroy R."/>
        </authorList>
    </citation>
    <scope>NUCLEOTIDE SEQUENCE</scope>
    <source>
        <strain evidence="7">ChiGjej3B3-5194</strain>
    </source>
</reference>
<sequence>MIKKFLTLVVMCFAFIGVARAELKVDIIAGGVEPIAVAVQKIETVGNVSARDAEMIRDVVDADLKSTGLFRIVARDALPEFVEMGKMPDFTLWRAVKAQVLVQAKLSAESGGRYNLEFYVWDVNGREQIEAQSLVASKKSARRLAHIMADAIYERLTGEVGYFDTQIVFIAESGPVNNRVKRMAIMDQDGYGLRYLSDADTFVMSPHFSPNMQTIVFLSFRDDDPMVWTLDLETGEQRRLGQFGGMNFAPRFSPDGTKIALSLVKNGITHIYEYDIESKSLRQLTFGHSLNTSPSYSPDGKKMAFNSDRSGNQQIYVLDLESGGVERITYGAGRYATPAWSPDGKFIAFTKIADDTFYIGIMDPRGRNEKILAGGWYMEAPSWAPGSRRVVYYETEKALDGIERISHIRSVDITGRNIYEIELPDGVNGVEPTWSPRLP</sequence>
<dbReference type="HAMAP" id="MF_00671">
    <property type="entry name" value="TolB"/>
    <property type="match status" value="1"/>
</dbReference>
<evidence type="ECO:0000256" key="2">
    <source>
        <dbReference type="ARBA" id="ARBA00009820"/>
    </source>
</evidence>
<dbReference type="Proteomes" id="UP000886742">
    <property type="component" value="Unassembled WGS sequence"/>
</dbReference>
<feature type="domain" description="TolB N-terminal" evidence="6">
    <location>
        <begin position="23"/>
        <end position="128"/>
    </location>
</feature>
<dbReference type="Gene3D" id="2.120.10.30">
    <property type="entry name" value="TolB, C-terminal domain"/>
    <property type="match status" value="1"/>
</dbReference>
<gene>
    <name evidence="5 7" type="primary">tolB</name>
    <name evidence="7" type="ORF">IAD02_04340</name>
</gene>
<evidence type="ECO:0000256" key="5">
    <source>
        <dbReference type="HAMAP-Rule" id="MF_00671"/>
    </source>
</evidence>
<organism evidence="7 8">
    <name type="scientific">Candidatus Enterousia intestinigallinarum</name>
    <dbReference type="NCBI Taxonomy" id="2840790"/>
    <lineage>
        <taxon>Bacteria</taxon>
        <taxon>Pseudomonadati</taxon>
        <taxon>Pseudomonadota</taxon>
        <taxon>Alphaproteobacteria</taxon>
        <taxon>Candidatus Enterousia</taxon>
    </lineage>
</organism>
<dbReference type="InterPro" id="IPR011659">
    <property type="entry name" value="WD40"/>
</dbReference>
<comment type="subunit">
    <text evidence="5">The Tol-Pal system is composed of five core proteins: the inner membrane proteins TolA, TolQ and TolR, the periplasmic protein TolB and the outer membrane protein Pal. They form a network linking the inner and outer membranes and the peptidoglycan layer.</text>
</comment>
<keyword evidence="5" id="KW-0132">Cell division</keyword>
<comment type="function">
    <text evidence="5">Part of the Tol-Pal system, which plays a role in outer membrane invagination during cell division and is important for maintaining outer membrane integrity.</text>
</comment>
<dbReference type="NCBIfam" id="TIGR02800">
    <property type="entry name" value="propeller_TolB"/>
    <property type="match status" value="1"/>
</dbReference>
<evidence type="ECO:0000259" key="6">
    <source>
        <dbReference type="Pfam" id="PF04052"/>
    </source>
</evidence>
<dbReference type="Gene3D" id="3.40.50.10070">
    <property type="entry name" value="TolB, N-terminal domain"/>
    <property type="match status" value="1"/>
</dbReference>
<evidence type="ECO:0000256" key="1">
    <source>
        <dbReference type="ARBA" id="ARBA00004418"/>
    </source>
</evidence>
<dbReference type="InterPro" id="IPR011042">
    <property type="entry name" value="6-blade_b-propeller_TolB-like"/>
</dbReference>